<keyword evidence="4 10" id="KW-0812">Transmembrane</keyword>
<evidence type="ECO:0000256" key="5">
    <source>
        <dbReference type="ARBA" id="ARBA00022787"/>
    </source>
</evidence>
<sequence length="156" mass="17481">MTKKDSVNYLPALADAYDPLSAEQLEILNQQVISEGEMASVQSKFNYAWGLIKSDLKEEQKLGVKILTEVFKDSPQRRRECLYYLAIGTYKLGDYSDSRRYAEALVNHEPDNAQAIALKRMVEDRISKESLIGVGIIAGTVAIGATVLASLLRRRR</sequence>
<comment type="domain">
    <text evidence="9">The C-terminus is required for mitochondrial localization, while the N-terminus is necessary for mitochondrial fission.</text>
</comment>
<dbReference type="AlphaFoldDB" id="A0AAV5QR23"/>
<evidence type="ECO:0000256" key="2">
    <source>
        <dbReference type="ARBA" id="ARBA00008937"/>
    </source>
</evidence>
<evidence type="ECO:0000256" key="6">
    <source>
        <dbReference type="ARBA" id="ARBA00022989"/>
    </source>
</evidence>
<name>A0AAV5QR23_9ASCO</name>
<dbReference type="Pfam" id="PF14853">
    <property type="entry name" value="Fis1_TPR_C"/>
    <property type="match status" value="1"/>
</dbReference>
<organism evidence="11 12">
    <name type="scientific">Saccharomycopsis crataegensis</name>
    <dbReference type="NCBI Taxonomy" id="43959"/>
    <lineage>
        <taxon>Eukaryota</taxon>
        <taxon>Fungi</taxon>
        <taxon>Dikarya</taxon>
        <taxon>Ascomycota</taxon>
        <taxon>Saccharomycotina</taxon>
        <taxon>Saccharomycetes</taxon>
        <taxon>Saccharomycopsidaceae</taxon>
        <taxon>Saccharomycopsis</taxon>
    </lineage>
</organism>
<dbReference type="GO" id="GO:0000422">
    <property type="term" value="P:autophagy of mitochondrion"/>
    <property type="evidence" value="ECO:0007669"/>
    <property type="project" value="TreeGrafter"/>
</dbReference>
<dbReference type="Gene3D" id="1.25.40.10">
    <property type="entry name" value="Tetratricopeptide repeat domain"/>
    <property type="match status" value="1"/>
</dbReference>
<dbReference type="PANTHER" id="PTHR13247:SF0">
    <property type="entry name" value="MITOCHONDRIAL FISSION 1 PROTEIN"/>
    <property type="match status" value="1"/>
</dbReference>
<keyword evidence="5 9" id="KW-1000">Mitochondrion outer membrane</keyword>
<dbReference type="CDD" id="cd12212">
    <property type="entry name" value="Fis1"/>
    <property type="match status" value="1"/>
</dbReference>
<feature type="transmembrane region" description="Helical" evidence="10">
    <location>
        <begin position="131"/>
        <end position="152"/>
    </location>
</feature>
<dbReference type="GO" id="GO:0016559">
    <property type="term" value="P:peroxisome fission"/>
    <property type="evidence" value="ECO:0007669"/>
    <property type="project" value="TreeGrafter"/>
</dbReference>
<dbReference type="InterPro" id="IPR011990">
    <property type="entry name" value="TPR-like_helical_dom_sf"/>
</dbReference>
<evidence type="ECO:0000313" key="11">
    <source>
        <dbReference type="EMBL" id="GMM37194.1"/>
    </source>
</evidence>
<dbReference type="InterPro" id="IPR016543">
    <property type="entry name" value="Fis1"/>
</dbReference>
<accession>A0AAV5QR23</accession>
<comment type="similarity">
    <text evidence="2 9">Belongs to the FIS1 family.</text>
</comment>
<dbReference type="RefSeq" id="XP_064854190.1">
    <property type="nucleotide sequence ID" value="XM_064998118.1"/>
</dbReference>
<dbReference type="GO" id="GO:0005778">
    <property type="term" value="C:peroxisomal membrane"/>
    <property type="evidence" value="ECO:0007669"/>
    <property type="project" value="TreeGrafter"/>
</dbReference>
<keyword evidence="8 9" id="KW-0472">Membrane</keyword>
<dbReference type="SUPFAM" id="SSF48452">
    <property type="entry name" value="TPR-like"/>
    <property type="match status" value="1"/>
</dbReference>
<evidence type="ECO:0000256" key="1">
    <source>
        <dbReference type="ARBA" id="ARBA00004572"/>
    </source>
</evidence>
<dbReference type="InterPro" id="IPR028058">
    <property type="entry name" value="Fis1_TPR_N"/>
</dbReference>
<dbReference type="PIRSF" id="PIRSF008835">
    <property type="entry name" value="TPR_repeat_11_Fis1"/>
    <property type="match status" value="1"/>
</dbReference>
<keyword evidence="7 9" id="KW-0496">Mitochondrion</keyword>
<keyword evidence="12" id="KW-1185">Reference proteome</keyword>
<evidence type="ECO:0000256" key="10">
    <source>
        <dbReference type="SAM" id="Phobius"/>
    </source>
</evidence>
<dbReference type="InterPro" id="IPR033745">
    <property type="entry name" value="Fis1_cytosol"/>
</dbReference>
<dbReference type="InterPro" id="IPR028061">
    <property type="entry name" value="Fis1_TPR_C"/>
</dbReference>
<evidence type="ECO:0000256" key="4">
    <source>
        <dbReference type="ARBA" id="ARBA00022692"/>
    </source>
</evidence>
<dbReference type="GO" id="GO:0000266">
    <property type="term" value="P:mitochondrial fission"/>
    <property type="evidence" value="ECO:0007669"/>
    <property type="project" value="UniProtKB-UniRule"/>
</dbReference>
<dbReference type="Pfam" id="PF14852">
    <property type="entry name" value="Fis1_TPR_N"/>
    <property type="match status" value="1"/>
</dbReference>
<dbReference type="Proteomes" id="UP001360560">
    <property type="component" value="Unassembled WGS sequence"/>
</dbReference>
<gene>
    <name evidence="11" type="ORF">DASC09_045190</name>
</gene>
<keyword evidence="6 10" id="KW-1133">Transmembrane helix</keyword>
<reference evidence="11 12" key="1">
    <citation type="journal article" date="2023" name="Elife">
        <title>Identification of key yeast species and microbe-microbe interactions impacting larval growth of Drosophila in the wild.</title>
        <authorList>
            <person name="Mure A."/>
            <person name="Sugiura Y."/>
            <person name="Maeda R."/>
            <person name="Honda K."/>
            <person name="Sakurai N."/>
            <person name="Takahashi Y."/>
            <person name="Watada M."/>
            <person name="Katoh T."/>
            <person name="Gotoh A."/>
            <person name="Gotoh Y."/>
            <person name="Taniguchi I."/>
            <person name="Nakamura K."/>
            <person name="Hayashi T."/>
            <person name="Katayama T."/>
            <person name="Uemura T."/>
            <person name="Hattori Y."/>
        </authorList>
    </citation>
    <scope>NUCLEOTIDE SEQUENCE [LARGE SCALE GENOMIC DNA]</scope>
    <source>
        <strain evidence="11 12">SC-9</strain>
    </source>
</reference>
<dbReference type="EMBL" id="BTFZ01000011">
    <property type="protein sequence ID" value="GMM37194.1"/>
    <property type="molecule type" value="Genomic_DNA"/>
</dbReference>
<comment type="caution">
    <text evidence="11">The sequence shown here is derived from an EMBL/GenBank/DDBJ whole genome shotgun (WGS) entry which is preliminary data.</text>
</comment>
<evidence type="ECO:0000256" key="8">
    <source>
        <dbReference type="ARBA" id="ARBA00023136"/>
    </source>
</evidence>
<comment type="subcellular location">
    <subcellularLocation>
        <location evidence="1">Mitochondrion outer membrane</location>
        <topology evidence="1">Single-pass membrane protein</topology>
    </subcellularLocation>
</comment>
<dbReference type="GeneID" id="90075169"/>
<dbReference type="PANTHER" id="PTHR13247">
    <property type="entry name" value="TETRATRICOPEPTIDE REPEAT PROTEIN 11 TPR REPEAT PROTEIN 11"/>
    <property type="match status" value="1"/>
</dbReference>
<comment type="function">
    <text evidence="9">Has a role in mitochondrial fission.</text>
</comment>
<evidence type="ECO:0000313" key="12">
    <source>
        <dbReference type="Proteomes" id="UP001360560"/>
    </source>
</evidence>
<dbReference type="GO" id="GO:0005741">
    <property type="term" value="C:mitochondrial outer membrane"/>
    <property type="evidence" value="ECO:0007669"/>
    <property type="project" value="UniProtKB-SubCell"/>
</dbReference>
<evidence type="ECO:0000256" key="3">
    <source>
        <dbReference type="ARBA" id="ARBA00014314"/>
    </source>
</evidence>
<proteinExistence type="inferred from homology"/>
<evidence type="ECO:0000256" key="7">
    <source>
        <dbReference type="ARBA" id="ARBA00023128"/>
    </source>
</evidence>
<evidence type="ECO:0000256" key="9">
    <source>
        <dbReference type="PIRNR" id="PIRNR008835"/>
    </source>
</evidence>
<protein>
    <recommendedName>
        <fullName evidence="3 9">Mitochondrial fission 1 protein</fullName>
    </recommendedName>
</protein>